<gene>
    <name evidence="1" type="ORF">GA0061074_10853</name>
</gene>
<dbReference type="InterPro" id="IPR011322">
    <property type="entry name" value="N-reg_PII-like_a/b"/>
</dbReference>
<dbReference type="Gene3D" id="3.30.70.120">
    <property type="match status" value="1"/>
</dbReference>
<dbReference type="SUPFAM" id="SSF54913">
    <property type="entry name" value="GlnB-like"/>
    <property type="match status" value="1"/>
</dbReference>
<name>A0A1C4B2D7_9LACO</name>
<dbReference type="Proteomes" id="UP000199268">
    <property type="component" value="Unassembled WGS sequence"/>
</dbReference>
<dbReference type="OrthoDB" id="9794275at2"/>
<dbReference type="PANTHER" id="PTHR38456:SF1">
    <property type="entry name" value="CYCLIC DI-AMP RECEPTOR A"/>
    <property type="match status" value="1"/>
</dbReference>
<protein>
    <submittedName>
        <fullName evidence="1">Uncharacterized protein YaaQ</fullName>
    </submittedName>
</protein>
<dbReference type="RefSeq" id="WP_092462938.1">
    <property type="nucleotide sequence ID" value="NZ_BJEE01000001.1"/>
</dbReference>
<dbReference type="InterPro" id="IPR015867">
    <property type="entry name" value="N-reg_PII/ATP_PRibTrfase_C"/>
</dbReference>
<proteinExistence type="predicted"/>
<dbReference type="Pfam" id="PF06153">
    <property type="entry name" value="CdAMP_rec"/>
    <property type="match status" value="1"/>
</dbReference>
<accession>A0A1C4B2D7</accession>
<organism evidence="1 2">
    <name type="scientific">Weissella bombi</name>
    <dbReference type="NCBI Taxonomy" id="1505725"/>
    <lineage>
        <taxon>Bacteria</taxon>
        <taxon>Bacillati</taxon>
        <taxon>Bacillota</taxon>
        <taxon>Bacilli</taxon>
        <taxon>Lactobacillales</taxon>
        <taxon>Lactobacillaceae</taxon>
        <taxon>Weissella</taxon>
    </lineage>
</organism>
<dbReference type="EMBL" id="FMAO01000008">
    <property type="protein sequence ID" value="SCC01045.1"/>
    <property type="molecule type" value="Genomic_DNA"/>
</dbReference>
<reference evidence="2" key="1">
    <citation type="submission" date="2016-08" db="EMBL/GenBank/DDBJ databases">
        <authorList>
            <person name="Varghese N."/>
            <person name="Submissions Spin"/>
        </authorList>
    </citation>
    <scope>NUCLEOTIDE SEQUENCE [LARGE SCALE GENOMIC DNA]</scope>
    <source>
        <strain evidence="2">R-53094</strain>
    </source>
</reference>
<evidence type="ECO:0000313" key="1">
    <source>
        <dbReference type="EMBL" id="SCC01045.1"/>
    </source>
</evidence>
<keyword evidence="2" id="KW-1185">Reference proteome</keyword>
<dbReference type="AlphaFoldDB" id="A0A1C4B2D7"/>
<dbReference type="InterPro" id="IPR010375">
    <property type="entry name" value="CdAMP_rec"/>
</dbReference>
<evidence type="ECO:0000313" key="2">
    <source>
        <dbReference type="Proteomes" id="UP000199268"/>
    </source>
</evidence>
<dbReference type="PANTHER" id="PTHR38456">
    <property type="entry name" value="CYCLIC DI-AMP RECEPTOR A"/>
    <property type="match status" value="1"/>
</dbReference>
<sequence>MKMIIAIVQDKDANKLGGKFVKANVRATRLATSGGFLRSGNTTFMIGIEDDRVQEVLDLIEDTSHTRKQFMTPAVSLDVAMESTAATPMEVQVGGATVFVQDIEQFHRF</sequence>
<dbReference type="STRING" id="1505725.GA0061074_10853"/>